<dbReference type="AlphaFoldDB" id="A0A6B8RD33"/>
<organism evidence="6 7">
    <name type="scientific">Paenibacillus psychroresistens</name>
    <dbReference type="NCBI Taxonomy" id="1778678"/>
    <lineage>
        <taxon>Bacteria</taxon>
        <taxon>Bacillati</taxon>
        <taxon>Bacillota</taxon>
        <taxon>Bacilli</taxon>
        <taxon>Bacillales</taxon>
        <taxon>Paenibacillaceae</taxon>
        <taxon>Paenibacillus</taxon>
    </lineage>
</organism>
<gene>
    <name evidence="6" type="ORF">EHS13_03695</name>
</gene>
<evidence type="ECO:0000256" key="4">
    <source>
        <dbReference type="ARBA" id="ARBA00022729"/>
    </source>
</evidence>
<reference evidence="7" key="1">
    <citation type="submission" date="2018-11" db="EMBL/GenBank/DDBJ databases">
        <title>Complete genome sequence of Paenibacillus sp. ML311-T8.</title>
        <authorList>
            <person name="Nam Y.-D."/>
            <person name="Kang J."/>
            <person name="Chung W.-H."/>
            <person name="Park Y.S."/>
        </authorList>
    </citation>
    <scope>NUCLEOTIDE SEQUENCE [LARGE SCALE GENOMIC DNA]</scope>
    <source>
        <strain evidence="7">ML311-T8</strain>
    </source>
</reference>
<dbReference type="PANTHER" id="PTHR43649">
    <property type="entry name" value="ARABINOSE-BINDING PROTEIN-RELATED"/>
    <property type="match status" value="1"/>
</dbReference>
<dbReference type="InterPro" id="IPR050490">
    <property type="entry name" value="Bact_solute-bd_prot1"/>
</dbReference>
<dbReference type="Proteomes" id="UP000426246">
    <property type="component" value="Chromosome"/>
</dbReference>
<feature type="chain" id="PRO_5039443664" evidence="5">
    <location>
        <begin position="20"/>
        <end position="486"/>
    </location>
</feature>
<dbReference type="OrthoDB" id="2675752at2"/>
<dbReference type="PANTHER" id="PTHR43649:SF31">
    <property type="entry name" value="SN-GLYCEROL-3-PHOSPHATE-BINDING PERIPLASMIC PROTEIN UGPB"/>
    <property type="match status" value="1"/>
</dbReference>
<name>A0A6B8RD33_9BACL</name>
<dbReference type="Gene3D" id="3.40.190.10">
    <property type="entry name" value="Periplasmic binding protein-like II"/>
    <property type="match status" value="1"/>
</dbReference>
<comment type="subcellular location">
    <subcellularLocation>
        <location evidence="1">Cell envelope</location>
    </subcellularLocation>
</comment>
<keyword evidence="7" id="KW-1185">Reference proteome</keyword>
<evidence type="ECO:0000313" key="7">
    <source>
        <dbReference type="Proteomes" id="UP000426246"/>
    </source>
</evidence>
<protein>
    <submittedName>
        <fullName evidence="6">Extracellular solute-binding protein</fullName>
    </submittedName>
</protein>
<dbReference type="EMBL" id="CP034235">
    <property type="protein sequence ID" value="QGQ94070.1"/>
    <property type="molecule type" value="Genomic_DNA"/>
</dbReference>
<dbReference type="SUPFAM" id="SSF53850">
    <property type="entry name" value="Periplasmic binding protein-like II"/>
    <property type="match status" value="1"/>
</dbReference>
<evidence type="ECO:0000256" key="3">
    <source>
        <dbReference type="ARBA" id="ARBA00022448"/>
    </source>
</evidence>
<dbReference type="Pfam" id="PF01547">
    <property type="entry name" value="SBP_bac_1"/>
    <property type="match status" value="1"/>
</dbReference>
<evidence type="ECO:0000313" key="6">
    <source>
        <dbReference type="EMBL" id="QGQ94070.1"/>
    </source>
</evidence>
<comment type="similarity">
    <text evidence="2">Belongs to the bacterial solute-binding protein 1 family.</text>
</comment>
<dbReference type="KEGG" id="ppsc:EHS13_03695"/>
<keyword evidence="3" id="KW-0813">Transport</keyword>
<dbReference type="PROSITE" id="PS51257">
    <property type="entry name" value="PROKAR_LIPOPROTEIN"/>
    <property type="match status" value="1"/>
</dbReference>
<evidence type="ECO:0000256" key="2">
    <source>
        <dbReference type="ARBA" id="ARBA00008520"/>
    </source>
</evidence>
<dbReference type="InterPro" id="IPR006059">
    <property type="entry name" value="SBP"/>
</dbReference>
<evidence type="ECO:0000256" key="5">
    <source>
        <dbReference type="SAM" id="SignalP"/>
    </source>
</evidence>
<dbReference type="GO" id="GO:0030313">
    <property type="term" value="C:cell envelope"/>
    <property type="evidence" value="ECO:0007669"/>
    <property type="project" value="UniProtKB-SubCell"/>
</dbReference>
<sequence>MRGFKFGLAVAISSTMILAGCSSSDSKDGGSKVMHALGKDEKVTIKVMYYDERSFFQQYGNLFYSKFPNVDIEVITNQGIYGEGKDPEKEFNKLIEEQKPDVLMLDINRYEKMAEEGKLLALDAVIKQDKFDIENISPAITDILRSKGNGTLYGLSPSFQSEVLMFNRDLFEQNGIEVPRDQMSWSEVLDLAKRFPISGEEDKRIFGFFQNNYGQTSVYQFASMIARTEKLSAVDPESLKVTINTDDWKKIFQTSIDALNSKAMNSTQPENNNMQQTMGDYLKRDYFVSGRAAMTIGSFYLLDQFKQAKDQIKDYKPFNWEMVTVPVDPKNPDITTGFGIYELYAINAQSTVQRAAWEFIKYLNSDEFAKIISRSTQQLLSRTSYIKDKDGHNFEAFYKLKADTDLYKGYEKIPQNFYQVFNQIVDEEMKLVVESKKSLDEVLPTIQTRGQEAMDKAIAESKVKKVTEGTSTQEIDAVKATTEPAE</sequence>
<dbReference type="RefSeq" id="WP_155699067.1">
    <property type="nucleotide sequence ID" value="NZ_CP034235.1"/>
</dbReference>
<accession>A0A6B8RD33</accession>
<keyword evidence="4 5" id="KW-0732">Signal</keyword>
<evidence type="ECO:0000256" key="1">
    <source>
        <dbReference type="ARBA" id="ARBA00004196"/>
    </source>
</evidence>
<feature type="signal peptide" evidence="5">
    <location>
        <begin position="1"/>
        <end position="19"/>
    </location>
</feature>
<proteinExistence type="inferred from homology"/>